<proteinExistence type="predicted"/>
<evidence type="ECO:0000313" key="2">
    <source>
        <dbReference type="Proteomes" id="UP000732380"/>
    </source>
</evidence>
<evidence type="ECO:0000313" key="1">
    <source>
        <dbReference type="EMBL" id="KAG6105046.1"/>
    </source>
</evidence>
<dbReference type="EMBL" id="SRQM01000890">
    <property type="protein sequence ID" value="KAG6105046.1"/>
    <property type="molecule type" value="Genomic_DNA"/>
</dbReference>
<reference evidence="1 2" key="1">
    <citation type="journal article" date="2020" name="bioRxiv">
        <title>Whole genome comparisons of ergot fungi reveals the divergence and evolution of species within the genus Claviceps are the result of varying mechanisms driving genome evolution and host range expansion.</title>
        <authorList>
            <person name="Wyka S.A."/>
            <person name="Mondo S.J."/>
            <person name="Liu M."/>
            <person name="Dettman J."/>
            <person name="Nalam V."/>
            <person name="Broders K.D."/>
        </authorList>
    </citation>
    <scope>NUCLEOTIDE SEQUENCE [LARGE SCALE GENOMIC DNA]</scope>
    <source>
        <strain evidence="1 2">LM576</strain>
    </source>
</reference>
<name>A0A9P7PUT8_9HYPO</name>
<sequence>MEDSNSKPTTVDVGMTWKIDRAARRFIDKSIPYDSFESLETIQSSHEKTATPGSKDSSGFYVRPADSIFPQFYFNFPRFAT</sequence>
<comment type="caution">
    <text evidence="1">The sequence shown here is derived from an EMBL/GenBank/DDBJ whole genome shotgun (WGS) entry which is preliminary data.</text>
</comment>
<keyword evidence="2" id="KW-1185">Reference proteome</keyword>
<dbReference type="Proteomes" id="UP000732380">
    <property type="component" value="Unassembled WGS sequence"/>
</dbReference>
<organism evidence="1 2">
    <name type="scientific">Claviceps humidiphila</name>
    <dbReference type="NCBI Taxonomy" id="1294629"/>
    <lineage>
        <taxon>Eukaryota</taxon>
        <taxon>Fungi</taxon>
        <taxon>Dikarya</taxon>
        <taxon>Ascomycota</taxon>
        <taxon>Pezizomycotina</taxon>
        <taxon>Sordariomycetes</taxon>
        <taxon>Hypocreomycetidae</taxon>
        <taxon>Hypocreales</taxon>
        <taxon>Clavicipitaceae</taxon>
        <taxon>Claviceps</taxon>
    </lineage>
</organism>
<dbReference type="AlphaFoldDB" id="A0A9P7PUT8"/>
<protein>
    <submittedName>
        <fullName evidence="1">Uncharacterized protein</fullName>
    </submittedName>
</protein>
<accession>A0A9P7PUT8</accession>
<gene>
    <name evidence="1" type="ORF">E4U13_008099</name>
</gene>